<dbReference type="AlphaFoldDB" id="A0A8J3ISR3"/>
<name>A0A8J3ISR3_9CHLR</name>
<dbReference type="Gene3D" id="3.10.105.10">
    <property type="entry name" value="Dipeptide-binding Protein, Domain 3"/>
    <property type="match status" value="1"/>
</dbReference>
<dbReference type="InterPro" id="IPR039424">
    <property type="entry name" value="SBP_5"/>
</dbReference>
<keyword evidence="7" id="KW-1185">Reference proteome</keyword>
<protein>
    <submittedName>
        <fullName evidence="6">Oligopeptide-binding protein OppA</fullName>
    </submittedName>
</protein>
<dbReference type="Pfam" id="PF00496">
    <property type="entry name" value="SBP_bac_5"/>
    <property type="match status" value="1"/>
</dbReference>
<comment type="subcellular location">
    <subcellularLocation>
        <location evidence="1">Cell envelope</location>
    </subcellularLocation>
</comment>
<dbReference type="EMBL" id="BNJK01000001">
    <property type="protein sequence ID" value="GHO97204.1"/>
    <property type="molecule type" value="Genomic_DNA"/>
</dbReference>
<evidence type="ECO:0000256" key="3">
    <source>
        <dbReference type="ARBA" id="ARBA00022448"/>
    </source>
</evidence>
<feature type="domain" description="Solute-binding protein family 5" evidence="5">
    <location>
        <begin position="93"/>
        <end position="485"/>
    </location>
</feature>
<reference evidence="6" key="1">
    <citation type="submission" date="2020-10" db="EMBL/GenBank/DDBJ databases">
        <title>Taxonomic study of unclassified bacteria belonging to the class Ktedonobacteria.</title>
        <authorList>
            <person name="Yabe S."/>
            <person name="Wang C.M."/>
            <person name="Zheng Y."/>
            <person name="Sakai Y."/>
            <person name="Cavaletti L."/>
            <person name="Monciardini P."/>
            <person name="Donadio S."/>
        </authorList>
    </citation>
    <scope>NUCLEOTIDE SEQUENCE</scope>
    <source>
        <strain evidence="6">ID150040</strain>
    </source>
</reference>
<dbReference type="Proteomes" id="UP000597444">
    <property type="component" value="Unassembled WGS sequence"/>
</dbReference>
<dbReference type="GO" id="GO:0042597">
    <property type="term" value="C:periplasmic space"/>
    <property type="evidence" value="ECO:0007669"/>
    <property type="project" value="UniProtKB-ARBA"/>
</dbReference>
<dbReference type="SUPFAM" id="SSF53850">
    <property type="entry name" value="Periplasmic binding protein-like II"/>
    <property type="match status" value="1"/>
</dbReference>
<comment type="caution">
    <text evidence="6">The sequence shown here is derived from an EMBL/GenBank/DDBJ whole genome shotgun (WGS) entry which is preliminary data.</text>
</comment>
<proteinExistence type="inferred from homology"/>
<dbReference type="GO" id="GO:1904680">
    <property type="term" value="F:peptide transmembrane transporter activity"/>
    <property type="evidence" value="ECO:0007669"/>
    <property type="project" value="TreeGrafter"/>
</dbReference>
<evidence type="ECO:0000313" key="7">
    <source>
        <dbReference type="Proteomes" id="UP000597444"/>
    </source>
</evidence>
<comment type="similarity">
    <text evidence="2">Belongs to the bacterial solute-binding protein 5 family.</text>
</comment>
<gene>
    <name evidence="6" type="primary">oppA_3</name>
    <name evidence="6" type="ORF">KSF_072520</name>
</gene>
<dbReference type="PIRSF" id="PIRSF002741">
    <property type="entry name" value="MppA"/>
    <property type="match status" value="1"/>
</dbReference>
<dbReference type="CDD" id="cd08504">
    <property type="entry name" value="PBP2_OppA"/>
    <property type="match status" value="1"/>
</dbReference>
<dbReference type="Gene3D" id="3.40.190.10">
    <property type="entry name" value="Periplasmic binding protein-like II"/>
    <property type="match status" value="1"/>
</dbReference>
<evidence type="ECO:0000259" key="5">
    <source>
        <dbReference type="Pfam" id="PF00496"/>
    </source>
</evidence>
<accession>A0A8J3ISR3</accession>
<dbReference type="RefSeq" id="WP_220207782.1">
    <property type="nucleotide sequence ID" value="NZ_BNJK01000001.1"/>
</dbReference>
<dbReference type="GO" id="GO:0043190">
    <property type="term" value="C:ATP-binding cassette (ABC) transporter complex"/>
    <property type="evidence" value="ECO:0007669"/>
    <property type="project" value="InterPro"/>
</dbReference>
<evidence type="ECO:0000256" key="1">
    <source>
        <dbReference type="ARBA" id="ARBA00004196"/>
    </source>
</evidence>
<dbReference type="PANTHER" id="PTHR30290:SF10">
    <property type="entry name" value="PERIPLASMIC OLIGOPEPTIDE-BINDING PROTEIN-RELATED"/>
    <property type="match status" value="1"/>
</dbReference>
<dbReference type="GO" id="GO:0030313">
    <property type="term" value="C:cell envelope"/>
    <property type="evidence" value="ECO:0007669"/>
    <property type="project" value="UniProtKB-SubCell"/>
</dbReference>
<keyword evidence="3" id="KW-0813">Transport</keyword>
<dbReference type="GO" id="GO:0015833">
    <property type="term" value="P:peptide transport"/>
    <property type="evidence" value="ECO:0007669"/>
    <property type="project" value="TreeGrafter"/>
</dbReference>
<dbReference type="PANTHER" id="PTHR30290">
    <property type="entry name" value="PERIPLASMIC BINDING COMPONENT OF ABC TRANSPORTER"/>
    <property type="match status" value="1"/>
</dbReference>
<keyword evidence="4" id="KW-0732">Signal</keyword>
<sequence length="588" mass="65422">MQSQSLTWSGKAIGLLVLSLMMLIVSACGGGSQQQSSQQTTKASDDKQIYVWPIEGRNELQAFDPALVTDLPSISAVNLVFTGLVSLDDKLQVRDQLAQSHQVASDGVTWTFKLKPNLKFSDGKALTSADVAYSIDRALKPELKSTTSPLYLGLIKDADKRQAGKISSLINDSILTPDPQTVVLIANQKAAYFLQILTYQSSYVVEKSMIDKYGDNFVDHLSEGIGGAGPFKVSKYIRGKDIEFVPNENYYGAKSQLKKIIMPFYQREDTSYRAYQADQIDMASVQAAQVEQAKALPNGQLHQVPLLDVFYFTMNYLAKPFDNIKIRQAFALAIDKDAIAQNVYKGNVLPTNHIIPEGMVGYNPDLKGPDGTTNTKGDQAKAKQLLAEGMKEAGYTQQNFPGVTLTYSSQGSSDLRNELSAVQQMWQSTLGINVKLDDIDFNKLLEERHNSLNTANGMQMYALYWVSDYPDPQDWLTLIFDKGSSKNAMNYGQNHSSRSAQQQAVQKLMEEADVTSDQTKRVQMYNQAEQELINDVVWIPRYQYKSTFVRKPCVVGIVDNAQQTYSPDIWGNVYISSATPCANTQQYS</sequence>
<evidence type="ECO:0000256" key="4">
    <source>
        <dbReference type="ARBA" id="ARBA00022729"/>
    </source>
</evidence>
<dbReference type="Gene3D" id="3.90.76.10">
    <property type="entry name" value="Dipeptide-binding Protein, Domain 1"/>
    <property type="match status" value="1"/>
</dbReference>
<evidence type="ECO:0000256" key="2">
    <source>
        <dbReference type="ARBA" id="ARBA00005695"/>
    </source>
</evidence>
<evidence type="ECO:0000313" key="6">
    <source>
        <dbReference type="EMBL" id="GHO97204.1"/>
    </source>
</evidence>
<dbReference type="InterPro" id="IPR000914">
    <property type="entry name" value="SBP_5_dom"/>
</dbReference>
<organism evidence="6 7">
    <name type="scientific">Reticulibacter mediterranei</name>
    <dbReference type="NCBI Taxonomy" id="2778369"/>
    <lineage>
        <taxon>Bacteria</taxon>
        <taxon>Bacillati</taxon>
        <taxon>Chloroflexota</taxon>
        <taxon>Ktedonobacteria</taxon>
        <taxon>Ktedonobacterales</taxon>
        <taxon>Reticulibacteraceae</taxon>
        <taxon>Reticulibacter</taxon>
    </lineage>
</organism>
<dbReference type="InterPro" id="IPR030678">
    <property type="entry name" value="Peptide/Ni-bd"/>
</dbReference>